<dbReference type="InterPro" id="IPR013087">
    <property type="entry name" value="Znf_C2H2_type"/>
</dbReference>
<dbReference type="AlphaFoldDB" id="W5JI65"/>
<evidence type="ECO:0000313" key="12">
    <source>
        <dbReference type="Proteomes" id="UP000000673"/>
    </source>
</evidence>
<organism evidence="10">
    <name type="scientific">Anopheles darlingi</name>
    <name type="common">Mosquito</name>
    <dbReference type="NCBI Taxonomy" id="43151"/>
    <lineage>
        <taxon>Eukaryota</taxon>
        <taxon>Metazoa</taxon>
        <taxon>Ecdysozoa</taxon>
        <taxon>Arthropoda</taxon>
        <taxon>Hexapoda</taxon>
        <taxon>Insecta</taxon>
        <taxon>Pterygota</taxon>
        <taxon>Neoptera</taxon>
        <taxon>Endopterygota</taxon>
        <taxon>Diptera</taxon>
        <taxon>Nematocera</taxon>
        <taxon>Culicoidea</taxon>
        <taxon>Culicidae</taxon>
        <taxon>Anophelinae</taxon>
        <taxon>Anopheles</taxon>
    </lineage>
</organism>
<dbReference type="VEuPathDB" id="VectorBase:ADAC005713"/>
<dbReference type="InterPro" id="IPR012934">
    <property type="entry name" value="Znf_AD"/>
</dbReference>
<evidence type="ECO:0000259" key="9">
    <source>
        <dbReference type="PROSITE" id="PS50157"/>
    </source>
</evidence>
<dbReference type="SMART" id="SM00355">
    <property type="entry name" value="ZnF_C2H2"/>
    <property type="match status" value="10"/>
</dbReference>
<keyword evidence="12" id="KW-1185">Reference proteome</keyword>
<comment type="subcellular location">
    <subcellularLocation>
        <location evidence="1">Nucleus</location>
    </subcellularLocation>
</comment>
<keyword evidence="2" id="KW-0479">Metal-binding</keyword>
<reference evidence="10 12" key="1">
    <citation type="journal article" date="2010" name="BMC Genomics">
        <title>Combination of measures distinguishes pre-miRNAs from other stem-loops in the genome of the newly sequenced Anopheles darlingi.</title>
        <authorList>
            <person name="Mendes N.D."/>
            <person name="Freitas A.T."/>
            <person name="Vasconcelos A.T."/>
            <person name="Sagot M.F."/>
        </authorList>
    </citation>
    <scope>NUCLEOTIDE SEQUENCE</scope>
</reference>
<dbReference type="GO" id="GO:0001227">
    <property type="term" value="F:DNA-binding transcription repressor activity, RNA polymerase II-specific"/>
    <property type="evidence" value="ECO:0007669"/>
    <property type="project" value="TreeGrafter"/>
</dbReference>
<dbReference type="STRING" id="43151.W5JI65"/>
<reference evidence="10" key="2">
    <citation type="submission" date="2010-05" db="EMBL/GenBank/DDBJ databases">
        <authorList>
            <person name="Almeida L.G."/>
            <person name="Nicolas M.F."/>
            <person name="Souza R.C."/>
            <person name="Vasconcelos A.T.R."/>
        </authorList>
    </citation>
    <scope>NUCLEOTIDE SEQUENCE</scope>
</reference>
<protein>
    <recommendedName>
        <fullName evidence="9">C2H2-type domain-containing protein</fullName>
    </recommendedName>
</protein>
<dbReference type="Proteomes" id="UP000000673">
    <property type="component" value="Unassembled WGS sequence"/>
</dbReference>
<dbReference type="PROSITE" id="PS00028">
    <property type="entry name" value="ZINC_FINGER_C2H2_1"/>
    <property type="match status" value="5"/>
</dbReference>
<reference evidence="10" key="3">
    <citation type="journal article" date="2013" name="Nucleic Acids Res.">
        <title>The genome of Anopheles darlingi, the main neotropical malaria vector.</title>
        <authorList>
            <person name="Marinotti O."/>
            <person name="Cerqueira G.C."/>
            <person name="de Almeida L.G."/>
            <person name="Ferro M.I."/>
            <person name="Loreto E.L."/>
            <person name="Zaha A."/>
            <person name="Teixeira S.M."/>
            <person name="Wespiser A.R."/>
            <person name="Almeida E Silva A."/>
            <person name="Schlindwein A.D."/>
            <person name="Pacheco A.C."/>
            <person name="Silva A.L."/>
            <person name="Graveley B.R."/>
            <person name="Walenz B.P."/>
            <person name="Lima Bde A."/>
            <person name="Ribeiro C.A."/>
            <person name="Nunes-Silva C.G."/>
            <person name="de Carvalho C.R."/>
            <person name="Soares C.M."/>
            <person name="de Menezes C.B."/>
            <person name="Matiolli C."/>
            <person name="Caffrey D."/>
            <person name="Araujo D.A."/>
            <person name="de Oliveira D.M."/>
            <person name="Golenbock D."/>
            <person name="Grisard E.C."/>
            <person name="Fantinatti-Garboggini F."/>
            <person name="de Carvalho F.M."/>
            <person name="Barcellos F.G."/>
            <person name="Prosdocimi F."/>
            <person name="May G."/>
            <person name="Azevedo Junior G.M."/>
            <person name="Guimaraes G.M."/>
            <person name="Goldman G.H."/>
            <person name="Padilha I.Q."/>
            <person name="Batista Jda S."/>
            <person name="Ferro J.A."/>
            <person name="Ribeiro J.M."/>
            <person name="Fietto J.L."/>
            <person name="Dabbas K.M."/>
            <person name="Cerdeira L."/>
            <person name="Agnez-Lima L.F."/>
            <person name="Brocchi M."/>
            <person name="de Carvalho M.O."/>
            <person name="Teixeira Mde M."/>
            <person name="Diniz Maia Mde M."/>
            <person name="Goldman M.H."/>
            <person name="Cruz Schneider M.P."/>
            <person name="Felipe M.S."/>
            <person name="Hungria M."/>
            <person name="Nicolas M.F."/>
            <person name="Pereira M."/>
            <person name="Montes M.A."/>
            <person name="Cantao M.E."/>
            <person name="Vincentz M."/>
            <person name="Rafael M.S."/>
            <person name="Silverman N."/>
            <person name="Stoco P.H."/>
            <person name="Souza R.C."/>
            <person name="Vicentini R."/>
            <person name="Gazzinelli R.T."/>
            <person name="Neves Rde O."/>
            <person name="Silva R."/>
            <person name="Astolfi-Filho S."/>
            <person name="Maciel T.E."/>
            <person name="Urmenyi T.P."/>
            <person name="Tadei W.P."/>
            <person name="Camargo E.P."/>
            <person name="de Vasconcelos A.T."/>
        </authorList>
    </citation>
    <scope>NUCLEOTIDE SEQUENCE</scope>
</reference>
<reference evidence="11" key="4">
    <citation type="submission" date="2015-06" db="UniProtKB">
        <authorList>
            <consortium name="EnsemblMetazoa"/>
        </authorList>
    </citation>
    <scope>IDENTIFICATION</scope>
</reference>
<dbReference type="OMA" id="MVTVCEV"/>
<dbReference type="EMBL" id="ADMH02001422">
    <property type="protein sequence ID" value="ETN62590.1"/>
    <property type="molecule type" value="Genomic_DNA"/>
</dbReference>
<dbReference type="EnsemblMetazoa" id="ADAC005713-RA">
    <property type="protein sequence ID" value="ADAC005713-PA"/>
    <property type="gene ID" value="ADAC005713"/>
</dbReference>
<keyword evidence="3" id="KW-0677">Repeat</keyword>
<evidence type="ECO:0000256" key="2">
    <source>
        <dbReference type="ARBA" id="ARBA00022723"/>
    </source>
</evidence>
<evidence type="ECO:0000256" key="4">
    <source>
        <dbReference type="ARBA" id="ARBA00022833"/>
    </source>
</evidence>
<feature type="domain" description="C2H2-type" evidence="9">
    <location>
        <begin position="328"/>
        <end position="355"/>
    </location>
</feature>
<dbReference type="PROSITE" id="PS50157">
    <property type="entry name" value="ZINC_FINGER_C2H2_2"/>
    <property type="match status" value="4"/>
</dbReference>
<dbReference type="eggNOG" id="KOG1721">
    <property type="taxonomic scope" value="Eukaryota"/>
</dbReference>
<feature type="domain" description="C2H2-type" evidence="9">
    <location>
        <begin position="416"/>
        <end position="443"/>
    </location>
</feature>
<evidence type="ECO:0000256" key="6">
    <source>
        <dbReference type="ARBA" id="ARBA00023163"/>
    </source>
</evidence>
<keyword evidence="5" id="KW-0805">Transcription regulation</keyword>
<evidence type="ECO:0000313" key="11">
    <source>
        <dbReference type="EnsemblMetazoa" id="ADAC005713-PA"/>
    </source>
</evidence>
<evidence type="ECO:0000256" key="7">
    <source>
        <dbReference type="ARBA" id="ARBA00023242"/>
    </source>
</evidence>
<dbReference type="Pfam" id="PF00096">
    <property type="entry name" value="zf-C2H2"/>
    <property type="match status" value="4"/>
</dbReference>
<accession>W5JI65</accession>
<dbReference type="VEuPathDB" id="VectorBase:ADAR2_011903"/>
<proteinExistence type="predicted"/>
<evidence type="ECO:0000256" key="1">
    <source>
        <dbReference type="ARBA" id="ARBA00004123"/>
    </source>
</evidence>
<dbReference type="GO" id="GO:0000978">
    <property type="term" value="F:RNA polymerase II cis-regulatory region sequence-specific DNA binding"/>
    <property type="evidence" value="ECO:0007669"/>
    <property type="project" value="TreeGrafter"/>
</dbReference>
<dbReference type="SUPFAM" id="SSF57716">
    <property type="entry name" value="Glucocorticoid receptor-like (DNA-binding domain)"/>
    <property type="match status" value="1"/>
</dbReference>
<dbReference type="GO" id="GO:0005654">
    <property type="term" value="C:nucleoplasm"/>
    <property type="evidence" value="ECO:0007669"/>
    <property type="project" value="TreeGrafter"/>
</dbReference>
<name>W5JI65_ANODA</name>
<feature type="domain" description="C2H2-type" evidence="9">
    <location>
        <begin position="220"/>
        <end position="247"/>
    </location>
</feature>
<dbReference type="SMART" id="SM00868">
    <property type="entry name" value="zf-AD"/>
    <property type="match status" value="1"/>
</dbReference>
<gene>
    <name evidence="10" type="ORF">AND_005713</name>
</gene>
<sequence length="473" mass="54446">MVTVCEVCYSSSTEQTYLDILSEEQSGRNVVKLLSLHLHFVQLDAIDRPQICITCWNSVESFHQFYCTIEDLHRTVPDSESESETHDAPDIVNCERIRNQRLQITNRTLLELEAAQQETDGDGAKTYRVDVSSEAFSCSEEELEYSNGNEETVMNQCSQSQGDTEKDTAINNQTLTEFFGPLFCKSCDDEVASAGAEQYGTFSELKRHTLQVHGKKRISLQCPLCSKTYSVRSKLLQHIDMHRNPEQYRCTICSEVHQELEAHINDKHRWKQYACKMCRKSFSSLHRLLRHKLTAHAPKNVVCTVCQRAYSKYSFKHHMRTVHGKLELVCEHCGKIYRTVGLLNKHRALHEKKESPAKVIDCTVCRQKIRQSYLNRHMEVMHSDSPPVTCSTCGNSFRNKRSLSHHRTRCCNGNAFRCAVCTRNFKTLTKLNEHRVTHVERAHCMCPICLSKFDSLSLLLAHQKLVHRCLNSK</sequence>
<keyword evidence="6" id="KW-0804">Transcription</keyword>
<keyword evidence="7" id="KW-0539">Nucleus</keyword>
<dbReference type="Pfam" id="PF07776">
    <property type="entry name" value="zf-AD"/>
    <property type="match status" value="1"/>
</dbReference>
<evidence type="ECO:0000256" key="8">
    <source>
        <dbReference type="PROSITE-ProRule" id="PRU00042"/>
    </source>
</evidence>
<evidence type="ECO:0000256" key="3">
    <source>
        <dbReference type="ARBA" id="ARBA00022737"/>
    </source>
</evidence>
<dbReference type="GO" id="GO:0008270">
    <property type="term" value="F:zinc ion binding"/>
    <property type="evidence" value="ECO:0007669"/>
    <property type="project" value="UniProtKB-KW"/>
</dbReference>
<dbReference type="Gene3D" id="3.40.1800.20">
    <property type="match status" value="1"/>
</dbReference>
<feature type="domain" description="C2H2-type" evidence="9">
    <location>
        <begin position="273"/>
        <end position="301"/>
    </location>
</feature>
<dbReference type="InterPro" id="IPR036236">
    <property type="entry name" value="Znf_C2H2_sf"/>
</dbReference>
<dbReference type="Gene3D" id="3.30.160.60">
    <property type="entry name" value="Classic Zinc Finger"/>
    <property type="match status" value="5"/>
</dbReference>
<keyword evidence="4" id="KW-0862">Zinc</keyword>
<evidence type="ECO:0000313" key="10">
    <source>
        <dbReference type="EMBL" id="ETN62590.1"/>
    </source>
</evidence>
<dbReference type="PANTHER" id="PTHR24399">
    <property type="entry name" value="ZINC FINGER AND BTB DOMAIN-CONTAINING"/>
    <property type="match status" value="1"/>
</dbReference>
<dbReference type="SUPFAM" id="SSF57667">
    <property type="entry name" value="beta-beta-alpha zinc fingers"/>
    <property type="match status" value="5"/>
</dbReference>
<evidence type="ECO:0000256" key="5">
    <source>
        <dbReference type="ARBA" id="ARBA00023015"/>
    </source>
</evidence>
<keyword evidence="8" id="KW-0863">Zinc-finger</keyword>
<dbReference type="PANTHER" id="PTHR24399:SF23">
    <property type="entry name" value="C2H2-TYPE DOMAIN-CONTAINING PROTEIN"/>
    <property type="match status" value="1"/>
</dbReference>
<dbReference type="HOGENOM" id="CLU_002678_94_1_1"/>